<feature type="region of interest" description="Disordered" evidence="1">
    <location>
        <begin position="72"/>
        <end position="117"/>
    </location>
</feature>
<protein>
    <submittedName>
        <fullName evidence="2">Uncharacterized protein</fullName>
    </submittedName>
</protein>
<keyword evidence="3" id="KW-1185">Reference proteome</keyword>
<reference evidence="2" key="1">
    <citation type="submission" date="2015-04" db="UniProtKB">
        <authorList>
            <consortium name="EnsemblPlants"/>
        </authorList>
    </citation>
    <scope>IDENTIFICATION</scope>
</reference>
<proteinExistence type="predicted"/>
<evidence type="ECO:0000313" key="2">
    <source>
        <dbReference type="EnsemblPlants" id="OPUNC10G07920.1"/>
    </source>
</evidence>
<dbReference type="Proteomes" id="UP000026962">
    <property type="component" value="Chromosome 10"/>
</dbReference>
<dbReference type="Gramene" id="OPUNC10G07920.1">
    <property type="protein sequence ID" value="OPUNC10G07920.1"/>
    <property type="gene ID" value="OPUNC10G07920"/>
</dbReference>
<dbReference type="STRING" id="4537.A0A0E0M7F5"/>
<organism evidence="2">
    <name type="scientific">Oryza punctata</name>
    <name type="common">Red rice</name>
    <dbReference type="NCBI Taxonomy" id="4537"/>
    <lineage>
        <taxon>Eukaryota</taxon>
        <taxon>Viridiplantae</taxon>
        <taxon>Streptophyta</taxon>
        <taxon>Embryophyta</taxon>
        <taxon>Tracheophyta</taxon>
        <taxon>Spermatophyta</taxon>
        <taxon>Magnoliopsida</taxon>
        <taxon>Liliopsida</taxon>
        <taxon>Poales</taxon>
        <taxon>Poaceae</taxon>
        <taxon>BOP clade</taxon>
        <taxon>Oryzoideae</taxon>
        <taxon>Oryzeae</taxon>
        <taxon>Oryzinae</taxon>
        <taxon>Oryza</taxon>
    </lineage>
</organism>
<dbReference type="HOGENOM" id="CLU_2088727_0_0_1"/>
<evidence type="ECO:0000256" key="1">
    <source>
        <dbReference type="SAM" id="MobiDB-lite"/>
    </source>
</evidence>
<dbReference type="EnsemblPlants" id="OPUNC10G07920.1">
    <property type="protein sequence ID" value="OPUNC10G07920.1"/>
    <property type="gene ID" value="OPUNC10G07920"/>
</dbReference>
<dbReference type="AlphaFoldDB" id="A0A0E0M7F5"/>
<feature type="compositionally biased region" description="Basic and acidic residues" evidence="1">
    <location>
        <begin position="95"/>
        <end position="117"/>
    </location>
</feature>
<name>A0A0E0M7F5_ORYPU</name>
<evidence type="ECO:0000313" key="3">
    <source>
        <dbReference type="Proteomes" id="UP000026962"/>
    </source>
</evidence>
<reference evidence="2" key="2">
    <citation type="submission" date="2018-05" db="EMBL/GenBank/DDBJ databases">
        <title>OpunRS2 (Oryza punctata Reference Sequence Version 2).</title>
        <authorList>
            <person name="Zhang J."/>
            <person name="Kudrna D."/>
            <person name="Lee S."/>
            <person name="Talag J."/>
            <person name="Welchert J."/>
            <person name="Wing R.A."/>
        </authorList>
    </citation>
    <scope>NUCLEOTIDE SEQUENCE [LARGE SCALE GENOMIC DNA]</scope>
</reference>
<accession>A0A0E0M7F5</accession>
<sequence length="117" mass="12111">MSFALVMDSAKEVSYVLRLALSDLGANADGLPSEGASTVDFTKWSQQTGGAVADAAGSEGKAIARDHLQEQLAKDAAAEDAGQNVEDNANQAVEGEVRGKADHWTAGKEGADDHPEV</sequence>